<dbReference type="AlphaFoldDB" id="A0AAV2KLS3"/>
<evidence type="ECO:0008006" key="3">
    <source>
        <dbReference type="Google" id="ProtNLM"/>
    </source>
</evidence>
<keyword evidence="2" id="KW-1185">Reference proteome</keyword>
<dbReference type="EMBL" id="OZ035840">
    <property type="protein sequence ID" value="CAL1589553.1"/>
    <property type="molecule type" value="Genomic_DNA"/>
</dbReference>
<evidence type="ECO:0000313" key="1">
    <source>
        <dbReference type="EMBL" id="CAL1589553.1"/>
    </source>
</evidence>
<proteinExistence type="predicted"/>
<evidence type="ECO:0000313" key="2">
    <source>
        <dbReference type="Proteomes" id="UP001497482"/>
    </source>
</evidence>
<gene>
    <name evidence="1" type="ORF">KC01_LOCUS19180</name>
</gene>
<name>A0AAV2KLS3_KNICA</name>
<accession>A0AAV2KLS3</accession>
<dbReference type="Proteomes" id="UP001497482">
    <property type="component" value="Chromosome 18"/>
</dbReference>
<organism evidence="1 2">
    <name type="scientific">Knipowitschia caucasica</name>
    <name type="common">Caucasian dwarf goby</name>
    <name type="synonym">Pomatoschistus caucasicus</name>
    <dbReference type="NCBI Taxonomy" id="637954"/>
    <lineage>
        <taxon>Eukaryota</taxon>
        <taxon>Metazoa</taxon>
        <taxon>Chordata</taxon>
        <taxon>Craniata</taxon>
        <taxon>Vertebrata</taxon>
        <taxon>Euteleostomi</taxon>
        <taxon>Actinopterygii</taxon>
        <taxon>Neopterygii</taxon>
        <taxon>Teleostei</taxon>
        <taxon>Neoteleostei</taxon>
        <taxon>Acanthomorphata</taxon>
        <taxon>Gobiaria</taxon>
        <taxon>Gobiiformes</taxon>
        <taxon>Gobioidei</taxon>
        <taxon>Gobiidae</taxon>
        <taxon>Gobiinae</taxon>
        <taxon>Knipowitschia</taxon>
    </lineage>
</organism>
<sequence>MKALSTSWPSSLSLSPACSKPSFCCSISAPFQSQAVLRSLLLQLVSYLLSVSSTGVLQHTPKKTRRAATHAKENQACYNTHAKENQACYNTHAKENQACYNTHAKENQACYNTRQRKPGVLQHTPKKTRRDFEITIVRGHKTTPLLLGNF</sequence>
<reference evidence="1 2" key="1">
    <citation type="submission" date="2024-04" db="EMBL/GenBank/DDBJ databases">
        <authorList>
            <person name="Waldvogel A.-M."/>
            <person name="Schoenle A."/>
        </authorList>
    </citation>
    <scope>NUCLEOTIDE SEQUENCE [LARGE SCALE GENOMIC DNA]</scope>
</reference>
<protein>
    <recommendedName>
        <fullName evidence="3">Secreted protein</fullName>
    </recommendedName>
</protein>